<dbReference type="EMBL" id="JBHTBY010000008">
    <property type="protein sequence ID" value="MFC7321282.1"/>
    <property type="molecule type" value="Genomic_DNA"/>
</dbReference>
<keyword evidence="2" id="KW-1185">Reference proteome</keyword>
<dbReference type="SUPFAM" id="SSF51905">
    <property type="entry name" value="FAD/NAD(P)-binding domain"/>
    <property type="match status" value="1"/>
</dbReference>
<reference evidence="2" key="1">
    <citation type="journal article" date="2019" name="Int. J. Syst. Evol. Microbiol.">
        <title>The Global Catalogue of Microorganisms (GCM) 10K type strain sequencing project: providing services to taxonomists for standard genome sequencing and annotation.</title>
        <authorList>
            <consortium name="The Broad Institute Genomics Platform"/>
            <consortium name="The Broad Institute Genome Sequencing Center for Infectious Disease"/>
            <person name="Wu L."/>
            <person name="Ma J."/>
        </authorList>
    </citation>
    <scope>NUCLEOTIDE SEQUENCE [LARGE SCALE GENOMIC DNA]</scope>
    <source>
        <strain evidence="2">CCUG 73951</strain>
    </source>
</reference>
<protein>
    <submittedName>
        <fullName evidence="1">NAD(FAD)-utilizing dehydrogenase</fullName>
    </submittedName>
</protein>
<dbReference type="PANTHER" id="PTHR43106:SF1">
    <property type="entry name" value="DEHYDROGENASE-RELATED"/>
    <property type="match status" value="1"/>
</dbReference>
<evidence type="ECO:0000313" key="1">
    <source>
        <dbReference type="EMBL" id="MFC7321282.1"/>
    </source>
</evidence>
<gene>
    <name evidence="1" type="ORF">ACFQMN_10350</name>
</gene>
<evidence type="ECO:0000313" key="2">
    <source>
        <dbReference type="Proteomes" id="UP001596494"/>
    </source>
</evidence>
<dbReference type="RefSeq" id="WP_289216393.1">
    <property type="nucleotide sequence ID" value="NZ_JAPVRC010000006.1"/>
</dbReference>
<dbReference type="Proteomes" id="UP001596494">
    <property type="component" value="Unassembled WGS sequence"/>
</dbReference>
<dbReference type="Gene3D" id="3.50.50.60">
    <property type="entry name" value="FAD/NAD(P)-binding domain"/>
    <property type="match status" value="1"/>
</dbReference>
<dbReference type="PANTHER" id="PTHR43106">
    <property type="entry name" value="DEHYDROGENASE-RELATED"/>
    <property type="match status" value="1"/>
</dbReference>
<accession>A0ABW2K6C5</accession>
<comment type="caution">
    <text evidence="1">The sequence shown here is derived from an EMBL/GenBank/DDBJ whole genome shotgun (WGS) entry which is preliminary data.</text>
</comment>
<proteinExistence type="predicted"/>
<name>A0ABW2K6C5_9BACI</name>
<organism evidence="1 2">
    <name type="scientific">Halobacillus campisalis</name>
    <dbReference type="NCBI Taxonomy" id="435909"/>
    <lineage>
        <taxon>Bacteria</taxon>
        <taxon>Bacillati</taxon>
        <taxon>Bacillota</taxon>
        <taxon>Bacilli</taxon>
        <taxon>Bacillales</taxon>
        <taxon>Bacillaceae</taxon>
        <taxon>Halobacillus</taxon>
    </lineage>
</organism>
<dbReference type="InterPro" id="IPR036188">
    <property type="entry name" value="FAD/NAD-bd_sf"/>
</dbReference>
<sequence length="444" mass="49001">MYDITIIGAGVSSVFLAYTLLQSDSDLSIHVIDKGKELSERKCGLDEDKSCECEDGCSKYIGFAGLGMSEGKFNYTNDFGGELGKKVGEERVIELMKEVDEILCNFGAEQADLYSTKNASLAARASAHSLKVLSTEVRHLGSNLALEVFQNMYEAIKDHITFTFSAHVETVSLKECFAIGTNQGDFHSEKLVLATGMSGSEWLTAQTASLGLHPGKTRLDLGLRVEMKGDQLDSILKEMFETKLQYRDRGYTSTTYCMNPKGRIIRKYQHGLVMPDGQNQNEKEVPSTNLNFTLFTPRYFHSYDAAMKEAKRVVGGINDEGERVVVQRLDDLKKNAATSCIENNLIRPSLNGDTGNLNDEVPGLYIETLLDFFEALEGLIGDTIHPDTLLYGMDAKFYEPKLYTSETFETEITGLYLAGDCSGETHSLSQAAASGIYLGKLLAQ</sequence>